<dbReference type="Proteomes" id="UP000694421">
    <property type="component" value="Unplaced"/>
</dbReference>
<proteinExistence type="predicted"/>
<organism evidence="1 2">
    <name type="scientific">Salvator merianae</name>
    <name type="common">Argentine black and white tegu</name>
    <name type="synonym">Tupinambis merianae</name>
    <dbReference type="NCBI Taxonomy" id="96440"/>
    <lineage>
        <taxon>Eukaryota</taxon>
        <taxon>Metazoa</taxon>
        <taxon>Chordata</taxon>
        <taxon>Craniata</taxon>
        <taxon>Vertebrata</taxon>
        <taxon>Euteleostomi</taxon>
        <taxon>Lepidosauria</taxon>
        <taxon>Squamata</taxon>
        <taxon>Bifurcata</taxon>
        <taxon>Unidentata</taxon>
        <taxon>Episquamata</taxon>
        <taxon>Laterata</taxon>
        <taxon>Teiioidea</taxon>
        <taxon>Teiidae</taxon>
        <taxon>Salvator</taxon>
    </lineage>
</organism>
<accession>A0A8D0DLG2</accession>
<keyword evidence="2" id="KW-1185">Reference proteome</keyword>
<sequence>MLQWLETGYPAYNRAKIFTIKLFGKWSTGDVQDFFAGLHCCERDYSIVISELIHVLTREMSLQALVDAIIDIRPCEDSASVKSFVFFNNYADAEQPLLSSLKLSPPHCYGRSTACSLCRTLAPCQAWLSVWVPSPLTRQRGGERNGAITCLRNGYLCPSLSLLCFVSLPPSPQLSSSTPPAQVICQSQQLLFSCPGGRNLSCSGREEESRAPVDSSIRRLELPFLMGEFVCLCVCVRESE</sequence>
<reference evidence="1" key="1">
    <citation type="submission" date="2025-08" db="UniProtKB">
        <authorList>
            <consortium name="Ensembl"/>
        </authorList>
    </citation>
    <scope>IDENTIFICATION</scope>
</reference>
<dbReference type="Ensembl" id="ENSSMRT00000007619.1">
    <property type="protein sequence ID" value="ENSSMRP00000006495.1"/>
    <property type="gene ID" value="ENSSMRG00000005262.1"/>
</dbReference>
<dbReference type="AlphaFoldDB" id="A0A8D0DLG2"/>
<evidence type="ECO:0000313" key="2">
    <source>
        <dbReference type="Proteomes" id="UP000694421"/>
    </source>
</evidence>
<protein>
    <submittedName>
        <fullName evidence="1">Uncharacterized protein</fullName>
    </submittedName>
</protein>
<evidence type="ECO:0000313" key="1">
    <source>
        <dbReference type="Ensembl" id="ENSSMRP00000006495.1"/>
    </source>
</evidence>
<reference evidence="1" key="2">
    <citation type="submission" date="2025-09" db="UniProtKB">
        <authorList>
            <consortium name="Ensembl"/>
        </authorList>
    </citation>
    <scope>IDENTIFICATION</scope>
</reference>
<name>A0A8D0DLG2_SALMN</name>